<sequence>MTSNSCIILPDDLLTYQAIFAKYYTSIHSGRKLDWQPHLGHCILRATFGSAVKELVVSFFQAITLLLFQESSRLTTAEIEELSKMDRKDLLMTLHSLSCGKYQILVKHPPNGSVTMEDLFELNREFKEKLFRIKINQAQLKESVDEVKCTERRVLADRQFQIDAAIVRILKSRKVITHNELVSELFMLLHVPMCPQNLSNWVAD</sequence>
<dbReference type="GO" id="GO:0031625">
    <property type="term" value="F:ubiquitin protein ligase binding"/>
    <property type="evidence" value="ECO:0007669"/>
    <property type="project" value="InterPro"/>
</dbReference>
<dbReference type="Gene3D" id="3.30.230.130">
    <property type="entry name" value="Cullin, Chain C, Domain 2"/>
    <property type="match status" value="1"/>
</dbReference>
<dbReference type="EnsemblMetazoa" id="XM_019907369.1">
    <property type="protein sequence ID" value="XP_019762928.1"/>
    <property type="gene ID" value="LOC109539556"/>
</dbReference>
<dbReference type="GO" id="GO:0006511">
    <property type="term" value="P:ubiquitin-dependent protein catabolic process"/>
    <property type="evidence" value="ECO:0007669"/>
    <property type="project" value="InterPro"/>
</dbReference>
<dbReference type="PROSITE" id="PS50069">
    <property type="entry name" value="CULLIN_2"/>
    <property type="match status" value="1"/>
</dbReference>
<dbReference type="SUPFAM" id="SSF75632">
    <property type="entry name" value="Cullin homology domain"/>
    <property type="match status" value="1"/>
</dbReference>
<dbReference type="Pfam" id="PF26557">
    <property type="entry name" value="Cullin_AB"/>
    <property type="match status" value="1"/>
</dbReference>
<dbReference type="PANTHER" id="PTHR11932">
    <property type="entry name" value="CULLIN"/>
    <property type="match status" value="1"/>
</dbReference>
<dbReference type="EnsemblMetazoa" id="XM_019907370.1">
    <property type="protein sequence ID" value="XP_019762929.1"/>
    <property type="gene ID" value="LOC109539556"/>
</dbReference>
<evidence type="ECO:0000313" key="5">
    <source>
        <dbReference type="Proteomes" id="UP000019118"/>
    </source>
</evidence>
<evidence type="ECO:0000256" key="1">
    <source>
        <dbReference type="PROSITE-ProRule" id="PRU00330"/>
    </source>
</evidence>
<dbReference type="EMBL" id="KB632204">
    <property type="protein sequence ID" value="ERL90109.1"/>
    <property type="molecule type" value="Genomic_DNA"/>
</dbReference>
<evidence type="ECO:0000313" key="3">
    <source>
        <dbReference type="EMBL" id="ERL90109.1"/>
    </source>
</evidence>
<dbReference type="InterPro" id="IPR036317">
    <property type="entry name" value="Cullin_homology_sf"/>
</dbReference>
<protein>
    <recommendedName>
        <fullName evidence="2">Cullin family profile domain-containing protein</fullName>
    </recommendedName>
</protein>
<dbReference type="STRING" id="77166.U4U867"/>
<organism evidence="3 6">
    <name type="scientific">Dendroctonus ponderosae</name>
    <name type="common">Mountain pine beetle</name>
    <dbReference type="NCBI Taxonomy" id="77166"/>
    <lineage>
        <taxon>Eukaryota</taxon>
        <taxon>Metazoa</taxon>
        <taxon>Ecdysozoa</taxon>
        <taxon>Arthropoda</taxon>
        <taxon>Hexapoda</taxon>
        <taxon>Insecta</taxon>
        <taxon>Pterygota</taxon>
        <taxon>Neoptera</taxon>
        <taxon>Endopterygota</taxon>
        <taxon>Coleoptera</taxon>
        <taxon>Polyphaga</taxon>
        <taxon>Cucujiformia</taxon>
        <taxon>Curculionidae</taxon>
        <taxon>Scolytinae</taxon>
        <taxon>Dendroctonus</taxon>
    </lineage>
</organism>
<name>U4U867_DENPD</name>
<dbReference type="Proteomes" id="UP000019118">
    <property type="component" value="Unassembled WGS sequence"/>
</dbReference>
<dbReference type="InterPro" id="IPR016158">
    <property type="entry name" value="Cullin_homology"/>
</dbReference>
<evidence type="ECO:0000259" key="2">
    <source>
        <dbReference type="PROSITE" id="PS50069"/>
    </source>
</evidence>
<dbReference type="OrthoDB" id="27073at2759"/>
<proteinExistence type="inferred from homology"/>
<dbReference type="Pfam" id="PF10557">
    <property type="entry name" value="Cullin_Nedd8"/>
    <property type="match status" value="1"/>
</dbReference>
<dbReference type="InterPro" id="IPR045093">
    <property type="entry name" value="Cullin"/>
</dbReference>
<evidence type="ECO:0000313" key="4">
    <source>
        <dbReference type="EnsemblMetazoa" id="XP_019762928.1"/>
    </source>
</evidence>
<dbReference type="Gene3D" id="1.10.10.10">
    <property type="entry name" value="Winged helix-like DNA-binding domain superfamily/Winged helix DNA-binding domain"/>
    <property type="match status" value="1"/>
</dbReference>
<accession>U4U867</accession>
<dbReference type="SMART" id="SM00884">
    <property type="entry name" value="Cullin_Nedd8"/>
    <property type="match status" value="1"/>
</dbReference>
<reference evidence="4" key="2">
    <citation type="submission" date="2024-08" db="UniProtKB">
        <authorList>
            <consortium name="EnsemblMetazoa"/>
        </authorList>
    </citation>
    <scope>IDENTIFICATION</scope>
</reference>
<dbReference type="AlphaFoldDB" id="U4U867"/>
<dbReference type="SUPFAM" id="SSF46785">
    <property type="entry name" value="Winged helix' DNA-binding domain"/>
    <property type="match status" value="1"/>
</dbReference>
<reference evidence="5 6" key="1">
    <citation type="journal article" date="2013" name="Genome Biol.">
        <title>Draft genome of the mountain pine beetle, Dendroctonus ponderosae Hopkins, a major forest pest.</title>
        <authorList>
            <person name="Keeling C.I."/>
            <person name="Yuen M.M."/>
            <person name="Liao N.Y."/>
            <person name="Docking T.R."/>
            <person name="Chan S.K."/>
            <person name="Taylor G.A."/>
            <person name="Palmquist D.L."/>
            <person name="Jackman S.D."/>
            <person name="Nguyen A."/>
            <person name="Li M."/>
            <person name="Henderson H."/>
            <person name="Janes J.K."/>
            <person name="Zhao Y."/>
            <person name="Pandoh P."/>
            <person name="Moore R."/>
            <person name="Sperling F.A."/>
            <person name="Huber D.P."/>
            <person name="Birol I."/>
            <person name="Jones S.J."/>
            <person name="Bohlmann J."/>
        </authorList>
    </citation>
    <scope>NUCLEOTIDE SEQUENCE</scope>
</reference>
<keyword evidence="5" id="KW-1185">Reference proteome</keyword>
<dbReference type="InterPro" id="IPR019559">
    <property type="entry name" value="Cullin_neddylation_domain"/>
</dbReference>
<dbReference type="InterPro" id="IPR059120">
    <property type="entry name" value="Cullin-like_AB"/>
</dbReference>
<gene>
    <name evidence="4" type="primary">109539556</name>
    <name evidence="3" type="ORF">D910_07463</name>
</gene>
<evidence type="ECO:0000313" key="6">
    <source>
        <dbReference type="Proteomes" id="UP000030742"/>
    </source>
</evidence>
<dbReference type="Proteomes" id="UP000030742">
    <property type="component" value="Unassembled WGS sequence"/>
</dbReference>
<comment type="similarity">
    <text evidence="1">Belongs to the cullin family.</text>
</comment>
<dbReference type="InterPro" id="IPR036388">
    <property type="entry name" value="WH-like_DNA-bd_sf"/>
</dbReference>
<dbReference type="InterPro" id="IPR036390">
    <property type="entry name" value="WH_DNA-bd_sf"/>
</dbReference>
<feature type="domain" description="Cullin family profile" evidence="2">
    <location>
        <begin position="1"/>
        <end position="98"/>
    </location>
</feature>